<dbReference type="Proteomes" id="UP000646053">
    <property type="component" value="Unassembled WGS sequence"/>
</dbReference>
<dbReference type="PANTHER" id="PTHR43654">
    <property type="entry name" value="GLUTAMATE 5-KINASE"/>
    <property type="match status" value="1"/>
</dbReference>
<keyword evidence="5 8" id="KW-0547">Nucleotide-binding</keyword>
<dbReference type="GO" id="GO:0005829">
    <property type="term" value="C:cytosol"/>
    <property type="evidence" value="ECO:0007669"/>
    <property type="project" value="TreeGrafter"/>
</dbReference>
<evidence type="ECO:0000256" key="1">
    <source>
        <dbReference type="ARBA" id="ARBA00022490"/>
    </source>
</evidence>
<feature type="binding site" evidence="8">
    <location>
        <position position="8"/>
    </location>
    <ligand>
        <name>ATP</name>
        <dbReference type="ChEBI" id="CHEBI:30616"/>
    </ligand>
</feature>
<keyword evidence="6 8" id="KW-0418">Kinase</keyword>
<evidence type="ECO:0000256" key="5">
    <source>
        <dbReference type="ARBA" id="ARBA00022741"/>
    </source>
</evidence>
<dbReference type="AlphaFoldDB" id="A0A8J8CMQ7"/>
<dbReference type="SUPFAM" id="SSF88697">
    <property type="entry name" value="PUA domain-like"/>
    <property type="match status" value="1"/>
</dbReference>
<gene>
    <name evidence="8 10" type="primary">proB</name>
    <name evidence="10" type="ORF">GS601_09810</name>
</gene>
<accession>A0A8J8CMQ7</accession>
<keyword evidence="4 8" id="KW-0808">Transferase</keyword>
<feature type="binding site" evidence="8">
    <location>
        <position position="49"/>
    </location>
    <ligand>
        <name>substrate</name>
    </ligand>
</feature>
<evidence type="ECO:0000256" key="3">
    <source>
        <dbReference type="ARBA" id="ARBA00022650"/>
    </source>
</evidence>
<dbReference type="PROSITE" id="PS00902">
    <property type="entry name" value="GLUTAMATE_5_KINASE"/>
    <property type="match status" value="1"/>
</dbReference>
<dbReference type="PROSITE" id="PS50890">
    <property type="entry name" value="PUA"/>
    <property type="match status" value="1"/>
</dbReference>
<comment type="function">
    <text evidence="8">Catalyzes the transfer of a phosphate group to glutamate to form L-glutamate 5-phosphate.</text>
</comment>
<comment type="catalytic activity">
    <reaction evidence="8">
        <text>L-glutamate + ATP = L-glutamyl 5-phosphate + ADP</text>
        <dbReference type="Rhea" id="RHEA:14877"/>
        <dbReference type="ChEBI" id="CHEBI:29985"/>
        <dbReference type="ChEBI" id="CHEBI:30616"/>
        <dbReference type="ChEBI" id="CHEBI:58274"/>
        <dbReference type="ChEBI" id="CHEBI:456216"/>
        <dbReference type="EC" id="2.7.2.11"/>
    </reaction>
</comment>
<dbReference type="CDD" id="cd21157">
    <property type="entry name" value="PUA_G5K"/>
    <property type="match status" value="1"/>
</dbReference>
<evidence type="ECO:0000313" key="10">
    <source>
        <dbReference type="EMBL" id="NDJ17582.1"/>
    </source>
</evidence>
<protein>
    <recommendedName>
        <fullName evidence="8">Glutamate 5-kinase</fullName>
        <ecNumber evidence="8">2.7.2.11</ecNumber>
    </recommendedName>
    <alternativeName>
        <fullName evidence="8">Gamma-glutamyl kinase</fullName>
        <shortName evidence="8">GK</shortName>
    </alternativeName>
</protein>
<dbReference type="InterPro" id="IPR005715">
    <property type="entry name" value="Glu_5kinase/COase_Synthase"/>
</dbReference>
<proteinExistence type="inferred from homology"/>
<evidence type="ECO:0000313" key="11">
    <source>
        <dbReference type="Proteomes" id="UP000646053"/>
    </source>
</evidence>
<comment type="caution">
    <text evidence="10">The sequence shown here is derived from an EMBL/GenBank/DDBJ whole genome shotgun (WGS) entry which is preliminary data.</text>
</comment>
<dbReference type="InterPro" id="IPR002478">
    <property type="entry name" value="PUA"/>
</dbReference>
<dbReference type="CDD" id="cd04242">
    <property type="entry name" value="AAK_G5K_ProB"/>
    <property type="match status" value="1"/>
</dbReference>
<keyword evidence="11" id="KW-1185">Reference proteome</keyword>
<dbReference type="InterPro" id="IPR019797">
    <property type="entry name" value="Glutamate_5-kinase_CS"/>
</dbReference>
<keyword evidence="3 8" id="KW-0641">Proline biosynthesis</keyword>
<dbReference type="Gene3D" id="3.40.1160.10">
    <property type="entry name" value="Acetylglutamate kinase-like"/>
    <property type="match status" value="1"/>
</dbReference>
<dbReference type="Pfam" id="PF01472">
    <property type="entry name" value="PUA"/>
    <property type="match status" value="1"/>
</dbReference>
<evidence type="ECO:0000256" key="4">
    <source>
        <dbReference type="ARBA" id="ARBA00022679"/>
    </source>
</evidence>
<dbReference type="NCBIfam" id="TIGR01027">
    <property type="entry name" value="proB"/>
    <property type="match status" value="1"/>
</dbReference>
<feature type="binding site" evidence="8">
    <location>
        <begin position="168"/>
        <end position="169"/>
    </location>
    <ligand>
        <name>ATP</name>
        <dbReference type="ChEBI" id="CHEBI:30616"/>
    </ligand>
</feature>
<dbReference type="GO" id="GO:0004349">
    <property type="term" value="F:glutamate 5-kinase activity"/>
    <property type="evidence" value="ECO:0007669"/>
    <property type="project" value="UniProtKB-UniRule"/>
</dbReference>
<dbReference type="InterPro" id="IPR015947">
    <property type="entry name" value="PUA-like_sf"/>
</dbReference>
<dbReference type="InterPro" id="IPR036974">
    <property type="entry name" value="PUA_sf"/>
</dbReference>
<comment type="similarity">
    <text evidence="8">Belongs to the glutamate 5-kinase family.</text>
</comment>
<dbReference type="UniPathway" id="UPA00098">
    <property type="reaction ID" value="UER00359"/>
</dbReference>
<dbReference type="FunFam" id="3.40.1160.10:FF:000018">
    <property type="entry name" value="Glutamate 5-kinase"/>
    <property type="match status" value="1"/>
</dbReference>
<feature type="binding site" evidence="8">
    <location>
        <position position="148"/>
    </location>
    <ligand>
        <name>substrate</name>
    </ligand>
</feature>
<dbReference type="PRINTS" id="PR00474">
    <property type="entry name" value="GLU5KINASE"/>
</dbReference>
<name>A0A8J8CMQ7_9CYAN</name>
<evidence type="ECO:0000256" key="2">
    <source>
        <dbReference type="ARBA" id="ARBA00022605"/>
    </source>
</evidence>
<dbReference type="RefSeq" id="WP_162423095.1">
    <property type="nucleotide sequence ID" value="NZ_WVIE01000009.1"/>
</dbReference>
<comment type="pathway">
    <text evidence="8">Amino-acid biosynthesis; L-proline biosynthesis; L-glutamate 5-semialdehyde from L-glutamate: step 1/2.</text>
</comment>
<dbReference type="GO" id="GO:0005524">
    <property type="term" value="F:ATP binding"/>
    <property type="evidence" value="ECO:0007669"/>
    <property type="project" value="UniProtKB-KW"/>
</dbReference>
<dbReference type="HAMAP" id="MF_00456">
    <property type="entry name" value="ProB"/>
    <property type="match status" value="1"/>
</dbReference>
<dbReference type="EC" id="2.7.2.11" evidence="8"/>
<evidence type="ECO:0000259" key="9">
    <source>
        <dbReference type="SMART" id="SM00359"/>
    </source>
</evidence>
<dbReference type="InterPro" id="IPR001048">
    <property type="entry name" value="Asp/Glu/Uridylate_kinase"/>
</dbReference>
<dbReference type="InterPro" id="IPR041739">
    <property type="entry name" value="G5K_ProB"/>
</dbReference>
<feature type="binding site" evidence="8">
    <location>
        <begin position="210"/>
        <end position="216"/>
    </location>
    <ligand>
        <name>ATP</name>
        <dbReference type="ChEBI" id="CHEBI:30616"/>
    </ligand>
</feature>
<dbReference type="Gene3D" id="2.30.130.10">
    <property type="entry name" value="PUA domain"/>
    <property type="match status" value="1"/>
</dbReference>
<dbReference type="FunFam" id="2.30.130.10:FF:000007">
    <property type="entry name" value="Glutamate 5-kinase"/>
    <property type="match status" value="1"/>
</dbReference>
<feature type="domain" description="PUA" evidence="9">
    <location>
        <begin position="276"/>
        <end position="359"/>
    </location>
</feature>
<dbReference type="GO" id="GO:0003723">
    <property type="term" value="F:RNA binding"/>
    <property type="evidence" value="ECO:0007669"/>
    <property type="project" value="InterPro"/>
</dbReference>
<organism evidence="10 11">
    <name type="scientific">Myxacorys almedinensis A</name>
    <dbReference type="NCBI Taxonomy" id="2690445"/>
    <lineage>
        <taxon>Bacteria</taxon>
        <taxon>Bacillati</taxon>
        <taxon>Cyanobacteriota</taxon>
        <taxon>Cyanophyceae</taxon>
        <taxon>Leptolyngbyales</taxon>
        <taxon>Leptolyngbyaceae</taxon>
        <taxon>Myxacorys</taxon>
        <taxon>Myxacorys almedinensis</taxon>
    </lineage>
</organism>
<keyword evidence="2 8" id="KW-0028">Amino-acid biosynthesis</keyword>
<sequence>MAQTLVIKIGTSSLTQSDSGQLALSTIASLIEVLCTLRHHGHRVILVSSGAVGVGCARLGLTERPKAIALKQAIAAVGQGRLMRIYDDLFTAMQQPIAQVLLTRGDLVERSRYVNAYQTFQALLQLGVVPIVNENDTVAVEELKFGDNDTLSALVAGLVDADWLFLLTDVDRLYSADPRRNPDAEPIIRVQRIEELASVNTGTSGTAWGTGGMITKISAARIATDAGVRTVITQGRSPQNLLKILAGESIGTQFEPQPRPINARQRWIAHGLIPTGTLILDDGAVNAIRQLGRSLLAAGIIHTEGEFDSQDAVRLCDRTGQEIARGLVNYTSAELQKIQGRRSEDIPNILGYAGAETVVHRDNLVLNS</sequence>
<dbReference type="PIRSF" id="PIRSF000729">
    <property type="entry name" value="GK"/>
    <property type="match status" value="1"/>
</dbReference>
<dbReference type="SMART" id="SM00359">
    <property type="entry name" value="PUA"/>
    <property type="match status" value="1"/>
</dbReference>
<dbReference type="EMBL" id="WVIE01000009">
    <property type="protein sequence ID" value="NDJ17582.1"/>
    <property type="molecule type" value="Genomic_DNA"/>
</dbReference>
<dbReference type="InterPro" id="IPR001057">
    <property type="entry name" value="Glu/AcGlu_kinase"/>
</dbReference>
<keyword evidence="1 8" id="KW-0963">Cytoplasm</keyword>
<reference evidence="10" key="1">
    <citation type="submission" date="2019-12" db="EMBL/GenBank/DDBJ databases">
        <title>High-Quality draft genome sequences of three cyanobacteria isolated from the limestone walls of the Old Cathedral of Coimbra.</title>
        <authorList>
            <person name="Tiago I."/>
            <person name="Soares F."/>
            <person name="Portugal A."/>
        </authorList>
    </citation>
    <scope>NUCLEOTIDE SEQUENCE</scope>
    <source>
        <strain evidence="10">A</strain>
    </source>
</reference>
<dbReference type="InterPro" id="IPR036393">
    <property type="entry name" value="AceGlu_kinase-like_sf"/>
</dbReference>
<dbReference type="Pfam" id="PF00696">
    <property type="entry name" value="AA_kinase"/>
    <property type="match status" value="1"/>
</dbReference>
<dbReference type="PANTHER" id="PTHR43654:SF3">
    <property type="entry name" value="GLUTAMATE 5-KINASE"/>
    <property type="match status" value="1"/>
</dbReference>
<dbReference type="GO" id="GO:0055129">
    <property type="term" value="P:L-proline biosynthetic process"/>
    <property type="evidence" value="ECO:0007669"/>
    <property type="project" value="UniProtKB-UniRule"/>
</dbReference>
<evidence type="ECO:0000256" key="8">
    <source>
        <dbReference type="HAMAP-Rule" id="MF_00456"/>
    </source>
</evidence>
<dbReference type="SUPFAM" id="SSF53633">
    <property type="entry name" value="Carbamate kinase-like"/>
    <property type="match status" value="1"/>
</dbReference>
<feature type="binding site" evidence="8">
    <location>
        <position position="136"/>
    </location>
    <ligand>
        <name>substrate</name>
    </ligand>
</feature>
<comment type="subcellular location">
    <subcellularLocation>
        <location evidence="8">Cytoplasm</location>
    </subcellularLocation>
</comment>
<dbReference type="InterPro" id="IPR011529">
    <property type="entry name" value="Glu_5kinase"/>
</dbReference>
<keyword evidence="7 8" id="KW-0067">ATP-binding</keyword>
<evidence type="ECO:0000256" key="6">
    <source>
        <dbReference type="ARBA" id="ARBA00022777"/>
    </source>
</evidence>
<evidence type="ECO:0000256" key="7">
    <source>
        <dbReference type="ARBA" id="ARBA00022840"/>
    </source>
</evidence>